<sequence length="421" mass="47794">MKLSLFGPDLYTLYRDTTSVLTADMRMLPELMNTWTALTAPDFFLHSPVGKYDKPMNGLVFGECVAWSRKLNHFPDLPVPIDAPSRMGLIPRSNILFRAMTDAFSVPDTEFWRAVCEVAYGYSWYLLDNIILCQQCVQGSSCMAMLACFPDYFHFQGDLHTVLEACSQLLDAWFMTVQSVYLNVLHPKAHSLNFPDNELRGIKYRLIDGGGRPLASLAQLEQRPLVGGAKEVNAVAFASTMMHDICDCRHDNHAKDRRLSTNPVHRLCIDVWAWAIDHGAQWAIHHGGQELAWQLYMARYHTAILLDHILPPTSQDTYDPYGDDALNTLNPLPRSSDPLNFDLRSRCQDPTRYDSLLSGCLEHFNNCSNCRGYDRTKYTDCTCLNVIATYMILADTDKLWWLPDPTAKYTGPTGEWSPMLC</sequence>
<evidence type="ECO:0000313" key="1">
    <source>
        <dbReference type="EMBL" id="KAE8149862.1"/>
    </source>
</evidence>
<reference evidence="1 2" key="1">
    <citation type="submission" date="2019-04" db="EMBL/GenBank/DDBJ databases">
        <title>Friends and foes A comparative genomics study of 23 Aspergillus species from section Flavi.</title>
        <authorList>
            <consortium name="DOE Joint Genome Institute"/>
            <person name="Kjaerbolling I."/>
            <person name="Vesth T."/>
            <person name="Frisvad J.C."/>
            <person name="Nybo J.L."/>
            <person name="Theobald S."/>
            <person name="Kildgaard S."/>
            <person name="Isbrandt T."/>
            <person name="Kuo A."/>
            <person name="Sato A."/>
            <person name="Lyhne E.K."/>
            <person name="Kogle M.E."/>
            <person name="Wiebenga A."/>
            <person name="Kun R.S."/>
            <person name="Lubbers R.J."/>
            <person name="Makela M.R."/>
            <person name="Barry K."/>
            <person name="Chovatia M."/>
            <person name="Clum A."/>
            <person name="Daum C."/>
            <person name="Haridas S."/>
            <person name="He G."/>
            <person name="LaButti K."/>
            <person name="Lipzen A."/>
            <person name="Mondo S."/>
            <person name="Riley R."/>
            <person name="Salamov A."/>
            <person name="Simmons B.A."/>
            <person name="Magnuson J.K."/>
            <person name="Henrissat B."/>
            <person name="Mortensen U.H."/>
            <person name="Larsen T.O."/>
            <person name="Devries R.P."/>
            <person name="Grigoriev I.V."/>
            <person name="Machida M."/>
            <person name="Baker S.E."/>
            <person name="Andersen M.R."/>
        </authorList>
    </citation>
    <scope>NUCLEOTIDE SEQUENCE [LARGE SCALE GENOMIC DNA]</scope>
    <source>
        <strain evidence="1 2">IBT 18842</strain>
    </source>
</reference>
<gene>
    <name evidence="1" type="ORF">BDV25DRAFT_130025</name>
</gene>
<dbReference type="EMBL" id="ML742110">
    <property type="protein sequence ID" value="KAE8149862.1"/>
    <property type="molecule type" value="Genomic_DNA"/>
</dbReference>
<dbReference type="OrthoDB" id="4378483at2759"/>
<protein>
    <submittedName>
        <fullName evidence="1">Uncharacterized protein</fullName>
    </submittedName>
</protein>
<name>A0A5N6TU20_ASPAV</name>
<organism evidence="1 2">
    <name type="scientific">Aspergillus avenaceus</name>
    <dbReference type="NCBI Taxonomy" id="36643"/>
    <lineage>
        <taxon>Eukaryota</taxon>
        <taxon>Fungi</taxon>
        <taxon>Dikarya</taxon>
        <taxon>Ascomycota</taxon>
        <taxon>Pezizomycotina</taxon>
        <taxon>Eurotiomycetes</taxon>
        <taxon>Eurotiomycetidae</taxon>
        <taxon>Eurotiales</taxon>
        <taxon>Aspergillaceae</taxon>
        <taxon>Aspergillus</taxon>
        <taxon>Aspergillus subgen. Circumdati</taxon>
    </lineage>
</organism>
<dbReference type="AlphaFoldDB" id="A0A5N6TU20"/>
<accession>A0A5N6TU20</accession>
<dbReference type="Proteomes" id="UP000325780">
    <property type="component" value="Unassembled WGS sequence"/>
</dbReference>
<keyword evidence="2" id="KW-1185">Reference proteome</keyword>
<evidence type="ECO:0000313" key="2">
    <source>
        <dbReference type="Proteomes" id="UP000325780"/>
    </source>
</evidence>
<proteinExistence type="predicted"/>